<dbReference type="InterPro" id="IPR003961">
    <property type="entry name" value="FN3_dom"/>
</dbReference>
<proteinExistence type="predicted"/>
<evidence type="ECO:0000256" key="2">
    <source>
        <dbReference type="ARBA" id="ARBA00023136"/>
    </source>
</evidence>
<evidence type="ECO:0000256" key="3">
    <source>
        <dbReference type="ARBA" id="ARBA00023157"/>
    </source>
</evidence>
<feature type="domain" description="Ig-like" evidence="6">
    <location>
        <begin position="399"/>
        <end position="496"/>
    </location>
</feature>
<dbReference type="AlphaFoldDB" id="A0AAW0T049"/>
<dbReference type="SMART" id="SM00060">
    <property type="entry name" value="FN3"/>
    <property type="match status" value="1"/>
</dbReference>
<keyword evidence="3" id="KW-1015">Disulfide bond</keyword>
<dbReference type="SMART" id="SM00409">
    <property type="entry name" value="IG"/>
    <property type="match status" value="4"/>
</dbReference>
<protein>
    <recommendedName>
        <fullName evidence="6">Ig-like domain-containing protein</fullName>
    </recommendedName>
</protein>
<dbReference type="PROSITE" id="PS50835">
    <property type="entry name" value="IG_LIKE"/>
    <property type="match status" value="4"/>
</dbReference>
<keyword evidence="8" id="KW-1185">Reference proteome</keyword>
<feature type="region of interest" description="Disordered" evidence="4">
    <location>
        <begin position="305"/>
        <end position="344"/>
    </location>
</feature>
<keyword evidence="5" id="KW-0812">Transmembrane</keyword>
<dbReference type="Proteomes" id="UP001487740">
    <property type="component" value="Unassembled WGS sequence"/>
</dbReference>
<name>A0AAW0T049_SCYPA</name>
<evidence type="ECO:0000256" key="4">
    <source>
        <dbReference type="SAM" id="MobiDB-lite"/>
    </source>
</evidence>
<evidence type="ECO:0000313" key="8">
    <source>
        <dbReference type="Proteomes" id="UP001487740"/>
    </source>
</evidence>
<keyword evidence="2 5" id="KW-0472">Membrane</keyword>
<dbReference type="EMBL" id="JARAKH010000042">
    <property type="protein sequence ID" value="KAK8380562.1"/>
    <property type="molecule type" value="Genomic_DNA"/>
</dbReference>
<dbReference type="PANTHER" id="PTHR23278:SF19">
    <property type="entry name" value="OBSCURIN"/>
    <property type="match status" value="1"/>
</dbReference>
<dbReference type="InterPro" id="IPR003599">
    <property type="entry name" value="Ig_sub"/>
</dbReference>
<feature type="compositionally biased region" description="Polar residues" evidence="4">
    <location>
        <begin position="717"/>
        <end position="727"/>
    </location>
</feature>
<feature type="transmembrane region" description="Helical" evidence="5">
    <location>
        <begin position="842"/>
        <end position="868"/>
    </location>
</feature>
<evidence type="ECO:0000259" key="6">
    <source>
        <dbReference type="PROSITE" id="PS50835"/>
    </source>
</evidence>
<feature type="region of interest" description="Disordered" evidence="4">
    <location>
        <begin position="717"/>
        <end position="763"/>
    </location>
</feature>
<dbReference type="GO" id="GO:0016020">
    <property type="term" value="C:membrane"/>
    <property type="evidence" value="ECO:0007669"/>
    <property type="project" value="UniProtKB-SubCell"/>
</dbReference>
<dbReference type="PANTHER" id="PTHR23278">
    <property type="entry name" value="SIDESTEP PROTEIN"/>
    <property type="match status" value="1"/>
</dbReference>
<dbReference type="Pfam" id="PF13927">
    <property type="entry name" value="Ig_3"/>
    <property type="match status" value="1"/>
</dbReference>
<dbReference type="Gene3D" id="2.60.40.10">
    <property type="entry name" value="Immunoglobulins"/>
    <property type="match status" value="4"/>
</dbReference>
<dbReference type="InterPro" id="IPR013783">
    <property type="entry name" value="Ig-like_fold"/>
</dbReference>
<feature type="domain" description="Ig-like" evidence="6">
    <location>
        <begin position="201"/>
        <end position="287"/>
    </location>
</feature>
<dbReference type="InterPro" id="IPR003598">
    <property type="entry name" value="Ig_sub2"/>
</dbReference>
<organism evidence="7 8">
    <name type="scientific">Scylla paramamosain</name>
    <name type="common">Mud crab</name>
    <dbReference type="NCBI Taxonomy" id="85552"/>
    <lineage>
        <taxon>Eukaryota</taxon>
        <taxon>Metazoa</taxon>
        <taxon>Ecdysozoa</taxon>
        <taxon>Arthropoda</taxon>
        <taxon>Crustacea</taxon>
        <taxon>Multicrustacea</taxon>
        <taxon>Malacostraca</taxon>
        <taxon>Eumalacostraca</taxon>
        <taxon>Eucarida</taxon>
        <taxon>Decapoda</taxon>
        <taxon>Pleocyemata</taxon>
        <taxon>Brachyura</taxon>
        <taxon>Eubrachyura</taxon>
        <taxon>Portunoidea</taxon>
        <taxon>Portunidae</taxon>
        <taxon>Portuninae</taxon>
        <taxon>Scylla</taxon>
    </lineage>
</organism>
<dbReference type="InterPro" id="IPR036116">
    <property type="entry name" value="FN3_sf"/>
</dbReference>
<dbReference type="SMART" id="SM00408">
    <property type="entry name" value="IGc2"/>
    <property type="match status" value="3"/>
</dbReference>
<sequence>MVVVVVEVVRVVVYCGREWWSLSFSLPSPPFSITLTAATAVSTTSTAPPQASTTTPSLFSSVAEAEDDHYGSLVAVTAVRGATAKLPCDVSSINPDDPVLLVLWYKNASLTPVYSFDSRRREERISTSSWTAGRGRQWADEWVWGKGRRVWFDASTSPAHLVVQPVGGRDEGNYRCKVHFRSSPSWSQKITLTVKDPPGYPRLQDPLGRRLEGPIGPYNQGTTVTLICLASGDPRPGLVWGGDALTVGKVGRIGEGGAAGIAGQSRAVLQVVASRQTSGANITCSTTATVIPSTPPDVIVIASTSPTQDMSSNPSSSTPPPPSTTTTTISLPTPLSPVLSTTTATTTTTTTITTAAASSTPANTNASTTVEAVTATAAITATTTITHTVNAILTVNLPPTSVRLRAAAGSEAWVIGGQQSTFTCRVEGAFPQPIVRWSLGRRELTTQQYPVVVEAGVLESQVVLTPEAGDHGAALTCSAHSPHLPHAALQDHITLTVHFVPVARLRATGLDGDNITVSEGDNVSLVCHLQANPSVYNVTWFHNGRAVFRGVEGARMEVRQVRPAHRGLYTCLASNQVGDGHSNAVSLNVMFRPVCAANQTLQYRRVRGEALTIVYSSPERLASVGRKEGLTGRYTLPRLKEERREEQVVQCWARNTEGTQLYPCNFTIFTQSRPGPVGGCKVTQHTAGGFTVQCQPEPRPGPHTSYTLLAFAVSTPNKGGEVNNTAGERSKTSGGKSSGGGGGGSGGGGGGGGGGGLNDVTPSFSDKQLVANLTHSSPVFTVRGLEAGLEHLVMVRAQNQEGQGEPVFLTTFTLNDNPQTVIRMPPRLDVGDSGNEGGRGKLLVALLSAVIVVAAGVGGIVAVAVMVVRWRGAARHDHHPRDTVELSEESVVVLATGGHESGAHPSPPCSRPHAHTHPGQSPNDKYWGTKPCGSRW</sequence>
<dbReference type="SUPFAM" id="SSF49265">
    <property type="entry name" value="Fibronectin type III"/>
    <property type="match status" value="1"/>
</dbReference>
<comment type="subcellular location">
    <subcellularLocation>
        <location evidence="1">Membrane</location>
        <topology evidence="1">Single-pass membrane protein</topology>
    </subcellularLocation>
</comment>
<dbReference type="InterPro" id="IPR036179">
    <property type="entry name" value="Ig-like_dom_sf"/>
</dbReference>
<feature type="region of interest" description="Disordered" evidence="4">
    <location>
        <begin position="898"/>
        <end position="936"/>
    </location>
</feature>
<feature type="domain" description="Ig-like" evidence="6">
    <location>
        <begin position="501"/>
        <end position="588"/>
    </location>
</feature>
<comment type="caution">
    <text evidence="7">The sequence shown here is derived from an EMBL/GenBank/DDBJ whole genome shotgun (WGS) entry which is preliminary data.</text>
</comment>
<evidence type="ECO:0000256" key="5">
    <source>
        <dbReference type="SAM" id="Phobius"/>
    </source>
</evidence>
<keyword evidence="5" id="KW-1133">Transmembrane helix</keyword>
<accession>A0AAW0T049</accession>
<evidence type="ECO:0000313" key="7">
    <source>
        <dbReference type="EMBL" id="KAK8380562.1"/>
    </source>
</evidence>
<reference evidence="7 8" key="1">
    <citation type="submission" date="2023-03" db="EMBL/GenBank/DDBJ databases">
        <title>High-quality genome of Scylla paramamosain provides insights in environmental adaptation.</title>
        <authorList>
            <person name="Zhang L."/>
        </authorList>
    </citation>
    <scope>NUCLEOTIDE SEQUENCE [LARGE SCALE GENOMIC DNA]</scope>
    <source>
        <strain evidence="7">LZ_2023a</strain>
        <tissue evidence="7">Muscle</tissue>
    </source>
</reference>
<evidence type="ECO:0000256" key="1">
    <source>
        <dbReference type="ARBA" id="ARBA00004167"/>
    </source>
</evidence>
<feature type="compositionally biased region" description="Low complexity" evidence="4">
    <location>
        <begin position="324"/>
        <end position="344"/>
    </location>
</feature>
<feature type="domain" description="Ig-like" evidence="6">
    <location>
        <begin position="56"/>
        <end position="193"/>
    </location>
</feature>
<dbReference type="InterPro" id="IPR013162">
    <property type="entry name" value="CD80_C2-set"/>
</dbReference>
<feature type="compositionally biased region" description="Gly residues" evidence="4">
    <location>
        <begin position="736"/>
        <end position="757"/>
    </location>
</feature>
<dbReference type="SUPFAM" id="SSF48726">
    <property type="entry name" value="Immunoglobulin"/>
    <property type="match status" value="3"/>
</dbReference>
<gene>
    <name evidence="7" type="ORF">O3P69_016871</name>
</gene>
<dbReference type="InterPro" id="IPR007110">
    <property type="entry name" value="Ig-like_dom"/>
</dbReference>
<dbReference type="Pfam" id="PF08205">
    <property type="entry name" value="C2-set_2"/>
    <property type="match status" value="1"/>
</dbReference>